<evidence type="ECO:0000313" key="5">
    <source>
        <dbReference type="EMBL" id="MBB3192124.1"/>
    </source>
</evidence>
<dbReference type="SUPFAM" id="SSF54665">
    <property type="entry name" value="CO dehydrogenase molybdoprotein N-domain-like"/>
    <property type="match status" value="1"/>
</dbReference>
<dbReference type="GO" id="GO:0005506">
    <property type="term" value="F:iron ion binding"/>
    <property type="evidence" value="ECO:0007669"/>
    <property type="project" value="InterPro"/>
</dbReference>
<dbReference type="RefSeq" id="WP_183327444.1">
    <property type="nucleotide sequence ID" value="NZ_JACHXP010000022.1"/>
</dbReference>
<dbReference type="InterPro" id="IPR046867">
    <property type="entry name" value="AldOxase/xan_DH_MoCoBD2"/>
</dbReference>
<dbReference type="SMART" id="SM01008">
    <property type="entry name" value="Ald_Xan_dh_C"/>
    <property type="match status" value="1"/>
</dbReference>
<dbReference type="EC" id="1.17.1.4" evidence="5"/>
<organism evidence="5 6">
    <name type="scientific">Halomonas cerina</name>
    <dbReference type="NCBI Taxonomy" id="447424"/>
    <lineage>
        <taxon>Bacteria</taxon>
        <taxon>Pseudomonadati</taxon>
        <taxon>Pseudomonadota</taxon>
        <taxon>Gammaproteobacteria</taxon>
        <taxon>Oceanospirillales</taxon>
        <taxon>Halomonadaceae</taxon>
        <taxon>Halomonas</taxon>
    </lineage>
</organism>
<dbReference type="InterPro" id="IPR000674">
    <property type="entry name" value="Ald_Oxase/Xan_DH_a/b"/>
</dbReference>
<evidence type="ECO:0000256" key="2">
    <source>
        <dbReference type="ARBA" id="ARBA00022505"/>
    </source>
</evidence>
<dbReference type="InterPro" id="IPR008274">
    <property type="entry name" value="AldOxase/xan_DH_MoCoBD1"/>
</dbReference>
<dbReference type="AlphaFoldDB" id="A0A839VHN6"/>
<keyword evidence="6" id="KW-1185">Reference proteome</keyword>
<evidence type="ECO:0000259" key="4">
    <source>
        <dbReference type="SMART" id="SM01008"/>
    </source>
</evidence>
<dbReference type="Pfam" id="PF20256">
    <property type="entry name" value="MoCoBD_2"/>
    <property type="match status" value="1"/>
</dbReference>
<reference evidence="5 6" key="1">
    <citation type="submission" date="2020-08" db="EMBL/GenBank/DDBJ databases">
        <title>Genomic Encyclopedia of Type Strains, Phase III (KMG-III): the genomes of soil and plant-associated and newly described type strains.</title>
        <authorList>
            <person name="Whitman W."/>
        </authorList>
    </citation>
    <scope>NUCLEOTIDE SEQUENCE [LARGE SCALE GENOMIC DNA]</scope>
    <source>
        <strain evidence="5 6">CECT 7282</strain>
    </source>
</reference>
<keyword evidence="3 5" id="KW-0560">Oxidoreductase</keyword>
<dbReference type="InterPro" id="IPR036856">
    <property type="entry name" value="Ald_Oxase/Xan_DH_a/b_sf"/>
</dbReference>
<protein>
    <submittedName>
        <fullName evidence="5">Xanthine dehydrogenase YagR molybdenum-binding subunit</fullName>
        <ecNumber evidence="5">1.17.1.4</ecNumber>
    </submittedName>
</protein>
<evidence type="ECO:0000256" key="1">
    <source>
        <dbReference type="ARBA" id="ARBA00006849"/>
    </source>
</evidence>
<dbReference type="SUPFAM" id="SSF56003">
    <property type="entry name" value="Molybdenum cofactor-binding domain"/>
    <property type="match status" value="1"/>
</dbReference>
<dbReference type="PANTHER" id="PTHR11908:SF132">
    <property type="entry name" value="ALDEHYDE OXIDASE 1-RELATED"/>
    <property type="match status" value="1"/>
</dbReference>
<comment type="similarity">
    <text evidence="1">Belongs to the xanthine dehydrogenase family.</text>
</comment>
<dbReference type="InterPro" id="IPR037165">
    <property type="entry name" value="AldOxase/xan_DH_Mopterin-bd_sf"/>
</dbReference>
<dbReference type="EMBL" id="JACHXP010000022">
    <property type="protein sequence ID" value="MBB3192124.1"/>
    <property type="molecule type" value="Genomic_DNA"/>
</dbReference>
<dbReference type="Proteomes" id="UP000547614">
    <property type="component" value="Unassembled WGS sequence"/>
</dbReference>
<proteinExistence type="inferred from homology"/>
<dbReference type="PANTHER" id="PTHR11908">
    <property type="entry name" value="XANTHINE DEHYDROGENASE"/>
    <property type="match status" value="1"/>
</dbReference>
<comment type="caution">
    <text evidence="5">The sequence shown here is derived from an EMBL/GenBank/DDBJ whole genome shotgun (WGS) entry which is preliminary data.</text>
</comment>
<dbReference type="InterPro" id="IPR016208">
    <property type="entry name" value="Ald_Oxase/xanthine_DH-like"/>
</dbReference>
<dbReference type="Pfam" id="PF02738">
    <property type="entry name" value="MoCoBD_1"/>
    <property type="match status" value="1"/>
</dbReference>
<sequence>MSATPEHHVVGRRTPRVDGEAKLTGHADYTVDHRLVGMLHGYPVPASIAHGRLEALSLDAARAMPGVVDILHHGHFPDLHRSPNSMRDGDAVSEVRLPFEDNRIHYHGQYVALVVAETFEQARAAAFRVAPRYRQEPGAMPGLAASDAEGSEAGEYTRGEPELAFGLAPVILDETYTMAAESHVPLEPHATLAEWREQDQRLVVHESTQGVFYQRNALARIFDLPEERVEVISHYIGSGFGNKLFMWPHAVATAAAARMLGRPVRTVLPRQQDMMTTGNRPASRQRLRLGAELDGTLVSIQHDSLTETSMVDHYVDACGGVTTSAYACDNVATRQRILPVHHGTPCPMRAPGEVSGLFALESAIDELAVALDMDPLALRLKNYADQDPQRGLPWSSKHLDRCLEGAAERFGWAARDPRIASMVDGDEIIGQGMASATWFAGRQPCAARVTLLADGTVVAACGTQDIGTGTYTIVAQTVAELTGVPIERVEVQLGETSLPAGPLSGGSMNTASTLPAVAAATRDALAALKAVATGPGGDFAGLAPESLGVESGALVAEGRQASFAEILAHRRLADVTGEGNAAPGDERREYSFRSFGAHFVEVRWDPGISRLRVARVVSSIDVGRAINPVAARNQVEGAIVMGIGMGLLEGLDYDPRDARLVNANVSDYRIPVHADMPEIDVELLDYPDYRFNELGARGIGEIGLTGVAPAIANAVYHATGKRLRDLPITVEKLLASDEAPTGL</sequence>
<dbReference type="Pfam" id="PF01315">
    <property type="entry name" value="Ald_Xan_dh_C"/>
    <property type="match status" value="1"/>
</dbReference>
<dbReference type="Gene3D" id="3.30.365.10">
    <property type="entry name" value="Aldehyde oxidase/xanthine dehydrogenase, molybdopterin binding domain"/>
    <property type="match status" value="4"/>
</dbReference>
<dbReference type="Gene3D" id="3.90.1170.50">
    <property type="entry name" value="Aldehyde oxidase/xanthine dehydrogenase, a/b hammerhead"/>
    <property type="match status" value="1"/>
</dbReference>
<keyword evidence="2" id="KW-0500">Molybdenum</keyword>
<evidence type="ECO:0000256" key="3">
    <source>
        <dbReference type="ARBA" id="ARBA00023002"/>
    </source>
</evidence>
<dbReference type="GO" id="GO:0004854">
    <property type="term" value="F:xanthine dehydrogenase activity"/>
    <property type="evidence" value="ECO:0007669"/>
    <property type="project" value="UniProtKB-EC"/>
</dbReference>
<name>A0A839VHN6_9GAMM</name>
<gene>
    <name evidence="5" type="ORF">FHR94_003404</name>
</gene>
<evidence type="ECO:0000313" key="6">
    <source>
        <dbReference type="Proteomes" id="UP000547614"/>
    </source>
</evidence>
<accession>A0A839VHN6</accession>
<feature type="domain" description="Aldehyde oxidase/xanthine dehydrogenase a/b hammerhead" evidence="4">
    <location>
        <begin position="24"/>
        <end position="137"/>
    </location>
</feature>